<evidence type="ECO:0000313" key="2">
    <source>
        <dbReference type="WBParaSite" id="RSKR_0000819300.1"/>
    </source>
</evidence>
<dbReference type="Proteomes" id="UP000095286">
    <property type="component" value="Unplaced"/>
</dbReference>
<accession>A0AC35U5I1</accession>
<reference evidence="2" key="1">
    <citation type="submission" date="2016-11" db="UniProtKB">
        <authorList>
            <consortium name="WormBaseParasite"/>
        </authorList>
    </citation>
    <scope>IDENTIFICATION</scope>
    <source>
        <strain evidence="2">KR3021</strain>
    </source>
</reference>
<proteinExistence type="predicted"/>
<dbReference type="WBParaSite" id="RSKR_0000819300.1">
    <property type="protein sequence ID" value="RSKR_0000819300.1"/>
    <property type="gene ID" value="RSKR_0000819300"/>
</dbReference>
<name>A0AC35U5I1_9BILA</name>
<evidence type="ECO:0000313" key="1">
    <source>
        <dbReference type="Proteomes" id="UP000095286"/>
    </source>
</evidence>
<sequence>MVKTLYDIALGNVCKAYICGDLTLLPDQCKQRLLEFFCSHDQFQNADCQALIQSPDFGVNLTELSFYLSDQVNDNLLFNLVQNNDKIDKIKLTLCPNINNEGIQAITLNQPNLQILELRSLQKLTSEAFINVKSQYLHTVDLSGCKNISSDGIYHLVYNNPNISKMYLNNCTAIDDQALYDIAQNLGERLDVLELDFLSNMEDPATSLLNLSQHCPNISQLSLCRFFELPDEENPREWTIEGLELREVDLYGNYFFCFPNLPQTLTTLRLSVCGDENGENLVMKLLDFPFLSNIHLQLNCEEVSNAAIEQSNRFLNIFIAALGSKITKLQVSLDRIYDSVLILITKNIPKMTDLALNVKHINSLYLEKFFATTNRSAISRLKSLKLCRLRISYRALFAIARNAKQIVEFEASHMLSVDDRFLLILAQNSRNLKTINFNGCKWVTDKGLSALARNCQLTEVRIRATSCTDKCIYLLAQFCPGIEWIAYSDFSGKPKFSDKALQKLKDACIQRVIC</sequence>
<organism evidence="1 2">
    <name type="scientific">Rhabditophanes sp. KR3021</name>
    <dbReference type="NCBI Taxonomy" id="114890"/>
    <lineage>
        <taxon>Eukaryota</taxon>
        <taxon>Metazoa</taxon>
        <taxon>Ecdysozoa</taxon>
        <taxon>Nematoda</taxon>
        <taxon>Chromadorea</taxon>
        <taxon>Rhabditida</taxon>
        <taxon>Tylenchina</taxon>
        <taxon>Panagrolaimomorpha</taxon>
        <taxon>Strongyloidoidea</taxon>
        <taxon>Alloionematidae</taxon>
        <taxon>Rhabditophanes</taxon>
    </lineage>
</organism>
<protein>
    <submittedName>
        <fullName evidence="2">F-box domain-containing protein</fullName>
    </submittedName>
</protein>